<dbReference type="Gene3D" id="3.40.50.150">
    <property type="entry name" value="Vaccinia Virus protein VP39"/>
    <property type="match status" value="1"/>
</dbReference>
<dbReference type="GeneID" id="8828068"/>
<keyword evidence="5 6" id="KW-0694">RNA-binding</keyword>
<sequence length="301" mass="34574">MDEQKIEYFMQYSEIIPNFDAFMESLDKPQPYWMRVNTLKIREEELIERLENKGFKLEKYKNLNAYRIIDMPVKHPGATIEHSLGYYYIQDLSSMAPVLALNPQRGEKILDMAAAPGSKTTMLAELMREGTIVANDINFNRLKSLGGNLERLGITNVLITKKDAKKGNFGIKFNKILLDAPCSGEGTVRKNPWGFRVVGDREHKMLARNQKIMLKNASRHVNNGGIIVYSTCTFNPWENEGVVKYGIETLSLEPVYFDIPIPHFKGVEEWGGEKYEYGEYYKRIYPHLEDTGGMFIAVLKK</sequence>
<dbReference type="SUPFAM" id="SSF53335">
    <property type="entry name" value="S-adenosyl-L-methionine-dependent methyltransferases"/>
    <property type="match status" value="1"/>
</dbReference>
<dbReference type="KEGG" id="abi:Aboo_1108"/>
<evidence type="ECO:0000256" key="3">
    <source>
        <dbReference type="ARBA" id="ARBA00022679"/>
    </source>
</evidence>
<dbReference type="STRING" id="439481.Aboo_1108"/>
<evidence type="ECO:0000259" key="7">
    <source>
        <dbReference type="PROSITE" id="PS51686"/>
    </source>
</evidence>
<evidence type="ECO:0000256" key="5">
    <source>
        <dbReference type="ARBA" id="ARBA00022884"/>
    </source>
</evidence>
<keyword evidence="4 6" id="KW-0949">S-adenosyl-L-methionine</keyword>
<dbReference type="InterPro" id="IPR001678">
    <property type="entry name" value="MeTrfase_RsmB-F_NOP2_dom"/>
</dbReference>
<dbReference type="RefSeq" id="WP_008085727.1">
    <property type="nucleotide sequence ID" value="NC_013926.1"/>
</dbReference>
<dbReference type="GO" id="GO:0008757">
    <property type="term" value="F:S-adenosylmethionine-dependent methyltransferase activity"/>
    <property type="evidence" value="ECO:0007669"/>
    <property type="project" value="InterPro"/>
</dbReference>
<organism evidence="8 9">
    <name type="scientific">Aciduliprofundum boonei (strain DSM 19572 / T469)</name>
    <dbReference type="NCBI Taxonomy" id="439481"/>
    <lineage>
        <taxon>Archaea</taxon>
        <taxon>Methanobacteriati</taxon>
        <taxon>Thermoplasmatota</taxon>
        <taxon>DHVE2 group</taxon>
        <taxon>Candidatus Aciduliprofundum</taxon>
    </lineage>
</organism>
<dbReference type="GO" id="GO:0008173">
    <property type="term" value="F:RNA methyltransferase activity"/>
    <property type="evidence" value="ECO:0007669"/>
    <property type="project" value="InterPro"/>
</dbReference>
<dbReference type="PANTHER" id="PTHR22807:SF30">
    <property type="entry name" value="28S RRNA (CYTOSINE(4447)-C(5))-METHYLTRANSFERASE-RELATED"/>
    <property type="match status" value="1"/>
</dbReference>
<dbReference type="Pfam" id="PF17125">
    <property type="entry name" value="Methyltr_RsmF_N"/>
    <property type="match status" value="1"/>
</dbReference>
<feature type="domain" description="SAM-dependent MTase RsmB/NOP-type" evidence="7">
    <location>
        <begin position="22"/>
        <end position="301"/>
    </location>
</feature>
<evidence type="ECO:0000256" key="1">
    <source>
        <dbReference type="ARBA" id="ARBA00022490"/>
    </source>
</evidence>
<dbReference type="PRINTS" id="PR02008">
    <property type="entry name" value="RCMTFAMILY"/>
</dbReference>
<dbReference type="GO" id="GO:0003723">
    <property type="term" value="F:RNA binding"/>
    <property type="evidence" value="ECO:0007669"/>
    <property type="project" value="UniProtKB-UniRule"/>
</dbReference>
<dbReference type="InterPro" id="IPR011023">
    <property type="entry name" value="Nop2p"/>
</dbReference>
<evidence type="ECO:0000256" key="4">
    <source>
        <dbReference type="ARBA" id="ARBA00022691"/>
    </source>
</evidence>
<feature type="binding site" evidence="6">
    <location>
        <position position="179"/>
    </location>
    <ligand>
        <name>S-adenosyl-L-methionine</name>
        <dbReference type="ChEBI" id="CHEBI:59789"/>
    </ligand>
</feature>
<keyword evidence="3 6" id="KW-0808">Transferase</keyword>
<protein>
    <submittedName>
        <fullName evidence="8">RNA methylase, NOL1/NOP2/sun family</fullName>
    </submittedName>
</protein>
<dbReference type="InterPro" id="IPR023267">
    <property type="entry name" value="RCMT"/>
</dbReference>
<feature type="active site" description="Nucleophile" evidence="6">
    <location>
        <position position="232"/>
    </location>
</feature>
<dbReference type="PANTHER" id="PTHR22807">
    <property type="entry name" value="NOP2 YEAST -RELATED NOL1/NOP2/FMU SUN DOMAIN-CONTAINING"/>
    <property type="match status" value="1"/>
</dbReference>
<dbReference type="InterPro" id="IPR031341">
    <property type="entry name" value="Methyltr_RsmF_N"/>
</dbReference>
<dbReference type="HOGENOM" id="CLU_005316_7_0_2"/>
<name>B5IFJ2_ACIB4</name>
<evidence type="ECO:0000313" key="9">
    <source>
        <dbReference type="Proteomes" id="UP000001400"/>
    </source>
</evidence>
<accession>B5IFJ2</accession>
<dbReference type="InterPro" id="IPR029063">
    <property type="entry name" value="SAM-dependent_MTases_sf"/>
</dbReference>
<evidence type="ECO:0000313" key="8">
    <source>
        <dbReference type="EMBL" id="ADD08917.1"/>
    </source>
</evidence>
<dbReference type="Gene3D" id="3.30.70.1170">
    <property type="entry name" value="Sun protein, domain 3"/>
    <property type="match status" value="1"/>
</dbReference>
<reference evidence="8" key="1">
    <citation type="submission" date="2010-02" db="EMBL/GenBank/DDBJ databases">
        <title>Complete sequence of Aciduliprofundum boonei T469.</title>
        <authorList>
            <consortium name="US DOE Joint Genome Institute"/>
            <person name="Lucas S."/>
            <person name="Copeland A."/>
            <person name="Lapidus A."/>
            <person name="Cheng J.-F."/>
            <person name="Bruce D."/>
            <person name="Goodwin L."/>
            <person name="Pitluck S."/>
            <person name="Saunders E."/>
            <person name="Detter J.C."/>
            <person name="Han C."/>
            <person name="Tapia R."/>
            <person name="Land M."/>
            <person name="Hauser L."/>
            <person name="Kyrpides N."/>
            <person name="Mikhailova N."/>
            <person name="Flores G."/>
            <person name="Reysenbach A.-L."/>
            <person name="Woyke T."/>
        </authorList>
    </citation>
    <scope>NUCLEOTIDE SEQUENCE</scope>
    <source>
        <strain evidence="8">T469</strain>
    </source>
</reference>
<dbReference type="NCBIfam" id="TIGR00446">
    <property type="entry name" value="nop2p"/>
    <property type="match status" value="1"/>
</dbReference>
<feature type="binding site" evidence="6">
    <location>
        <position position="136"/>
    </location>
    <ligand>
        <name>S-adenosyl-L-methionine</name>
        <dbReference type="ChEBI" id="CHEBI:59789"/>
    </ligand>
</feature>
<comment type="similarity">
    <text evidence="6">Belongs to the class I-like SAM-binding methyltransferase superfamily. RsmB/NOP family.</text>
</comment>
<gene>
    <name evidence="8" type="ordered locus">Aboo_1108</name>
</gene>
<keyword evidence="1" id="KW-0963">Cytoplasm</keyword>
<dbReference type="AlphaFoldDB" id="B5IFJ2"/>
<dbReference type="InterPro" id="IPR049560">
    <property type="entry name" value="MeTrfase_RsmB-F_NOP2_cat"/>
</dbReference>
<dbReference type="Proteomes" id="UP000001400">
    <property type="component" value="Chromosome"/>
</dbReference>
<evidence type="ECO:0000256" key="6">
    <source>
        <dbReference type="PROSITE-ProRule" id="PRU01023"/>
    </source>
</evidence>
<dbReference type="OrthoDB" id="14725at2157"/>
<keyword evidence="2 6" id="KW-0489">Methyltransferase</keyword>
<dbReference type="GO" id="GO:0006396">
    <property type="term" value="P:RNA processing"/>
    <property type="evidence" value="ECO:0007669"/>
    <property type="project" value="InterPro"/>
</dbReference>
<dbReference type="eggNOG" id="arCOG00973">
    <property type="taxonomic scope" value="Archaea"/>
</dbReference>
<keyword evidence="9" id="KW-1185">Reference proteome</keyword>
<evidence type="ECO:0000256" key="2">
    <source>
        <dbReference type="ARBA" id="ARBA00022603"/>
    </source>
</evidence>
<proteinExistence type="inferred from homology"/>
<feature type="binding site" evidence="6">
    <location>
        <position position="163"/>
    </location>
    <ligand>
        <name>S-adenosyl-L-methionine</name>
        <dbReference type="ChEBI" id="CHEBI:59789"/>
    </ligand>
</feature>
<dbReference type="GO" id="GO:0001510">
    <property type="term" value="P:RNA methylation"/>
    <property type="evidence" value="ECO:0007669"/>
    <property type="project" value="InterPro"/>
</dbReference>
<dbReference type="PROSITE" id="PS51686">
    <property type="entry name" value="SAM_MT_RSMB_NOP"/>
    <property type="match status" value="1"/>
</dbReference>
<dbReference type="Pfam" id="PF01189">
    <property type="entry name" value="Methyltr_RsmB-F"/>
    <property type="match status" value="1"/>
</dbReference>
<dbReference type="EMBL" id="CP001941">
    <property type="protein sequence ID" value="ADD08917.1"/>
    <property type="molecule type" value="Genomic_DNA"/>
</dbReference>
<feature type="binding site" evidence="6">
    <location>
        <begin position="113"/>
        <end position="119"/>
    </location>
    <ligand>
        <name>S-adenosyl-L-methionine</name>
        <dbReference type="ChEBI" id="CHEBI:59789"/>
    </ligand>
</feature>